<dbReference type="Proteomes" id="UP000008281">
    <property type="component" value="Unassembled WGS sequence"/>
</dbReference>
<keyword evidence="2" id="KW-1185">Reference proteome</keyword>
<accession>E3N2A0</accession>
<evidence type="ECO:0000313" key="1">
    <source>
        <dbReference type="EMBL" id="EFO84098.1"/>
    </source>
</evidence>
<dbReference type="HOGENOM" id="CLU_2656806_0_0_1"/>
<dbReference type="AlphaFoldDB" id="E3N2A0"/>
<protein>
    <submittedName>
        <fullName evidence="1">Uncharacterized protein</fullName>
    </submittedName>
</protein>
<name>E3N2A0_CAERE</name>
<organism evidence="2">
    <name type="scientific">Caenorhabditis remanei</name>
    <name type="common">Caenorhabditis vulgaris</name>
    <dbReference type="NCBI Taxonomy" id="31234"/>
    <lineage>
        <taxon>Eukaryota</taxon>
        <taxon>Metazoa</taxon>
        <taxon>Ecdysozoa</taxon>
        <taxon>Nematoda</taxon>
        <taxon>Chromadorea</taxon>
        <taxon>Rhabditida</taxon>
        <taxon>Rhabditina</taxon>
        <taxon>Rhabditomorpha</taxon>
        <taxon>Rhabditoidea</taxon>
        <taxon>Rhabditidae</taxon>
        <taxon>Peloderinae</taxon>
        <taxon>Caenorhabditis</taxon>
    </lineage>
</organism>
<dbReference type="eggNOG" id="ENOG502TKEX">
    <property type="taxonomic scope" value="Eukaryota"/>
</dbReference>
<dbReference type="OrthoDB" id="5791717at2759"/>
<evidence type="ECO:0000313" key="2">
    <source>
        <dbReference type="Proteomes" id="UP000008281"/>
    </source>
</evidence>
<dbReference type="EMBL" id="DS268512">
    <property type="protein sequence ID" value="EFO84098.1"/>
    <property type="molecule type" value="Genomic_DNA"/>
</dbReference>
<proteinExistence type="predicted"/>
<reference evidence="1" key="1">
    <citation type="submission" date="2007-07" db="EMBL/GenBank/DDBJ databases">
        <title>PCAP assembly of the Caenorhabditis remanei genome.</title>
        <authorList>
            <consortium name="The Caenorhabditis remanei Sequencing Consortium"/>
            <person name="Wilson R.K."/>
        </authorList>
    </citation>
    <scope>NUCLEOTIDE SEQUENCE [LARGE SCALE GENOMIC DNA]</scope>
    <source>
        <strain evidence="1">PB4641</strain>
    </source>
</reference>
<sequence length="76" mass="9044">MSFDFDLTAPFQTAFTTRDQHEHRHKVRPVQQSKVTRHHTSFRCRVGKELNCTVKYYTRNCELSKQLSLKTYIIAL</sequence>
<gene>
    <name evidence="1" type="ORF">CRE_16949</name>
</gene>